<keyword evidence="3" id="KW-1185">Reference proteome</keyword>
<feature type="compositionally biased region" description="Low complexity" evidence="1">
    <location>
        <begin position="65"/>
        <end position="78"/>
    </location>
</feature>
<feature type="compositionally biased region" description="Basic and acidic residues" evidence="1">
    <location>
        <begin position="11"/>
        <end position="28"/>
    </location>
</feature>
<protein>
    <submittedName>
        <fullName evidence="2">Uncharacterized protein</fullName>
    </submittedName>
</protein>
<name>A0A9W9Z9P2_9CNID</name>
<evidence type="ECO:0000256" key="1">
    <source>
        <dbReference type="SAM" id="MobiDB-lite"/>
    </source>
</evidence>
<feature type="region of interest" description="Disordered" evidence="1">
    <location>
        <begin position="1"/>
        <end position="99"/>
    </location>
</feature>
<dbReference type="Proteomes" id="UP001163046">
    <property type="component" value="Unassembled WGS sequence"/>
</dbReference>
<evidence type="ECO:0000313" key="3">
    <source>
        <dbReference type="Proteomes" id="UP001163046"/>
    </source>
</evidence>
<sequence>MVPSPFSGTKMVDKPSKPCDVEFNKDQMDDKEEEEEERVNGDGEEEPTVPTQGSGLSSQLTAAKGESLSLSSEGSSENESVRSKVPCVNCPEHIVSKAK</sequence>
<dbReference type="EMBL" id="MU826384">
    <property type="protein sequence ID" value="KAJ7377029.1"/>
    <property type="molecule type" value="Genomic_DNA"/>
</dbReference>
<feature type="compositionally biased region" description="Acidic residues" evidence="1">
    <location>
        <begin position="29"/>
        <end position="47"/>
    </location>
</feature>
<reference evidence="2" key="1">
    <citation type="submission" date="2023-01" db="EMBL/GenBank/DDBJ databases">
        <title>Genome assembly of the deep-sea coral Lophelia pertusa.</title>
        <authorList>
            <person name="Herrera S."/>
            <person name="Cordes E."/>
        </authorList>
    </citation>
    <scope>NUCLEOTIDE SEQUENCE</scope>
    <source>
        <strain evidence="2">USNM1676648</strain>
        <tissue evidence="2">Polyp</tissue>
    </source>
</reference>
<proteinExistence type="predicted"/>
<gene>
    <name evidence="2" type="ORF">OS493_030986</name>
</gene>
<dbReference type="AlphaFoldDB" id="A0A9W9Z9P2"/>
<organism evidence="2 3">
    <name type="scientific">Desmophyllum pertusum</name>
    <dbReference type="NCBI Taxonomy" id="174260"/>
    <lineage>
        <taxon>Eukaryota</taxon>
        <taxon>Metazoa</taxon>
        <taxon>Cnidaria</taxon>
        <taxon>Anthozoa</taxon>
        <taxon>Hexacorallia</taxon>
        <taxon>Scleractinia</taxon>
        <taxon>Caryophylliina</taxon>
        <taxon>Caryophylliidae</taxon>
        <taxon>Desmophyllum</taxon>
    </lineage>
</organism>
<accession>A0A9W9Z9P2</accession>
<evidence type="ECO:0000313" key="2">
    <source>
        <dbReference type="EMBL" id="KAJ7377029.1"/>
    </source>
</evidence>
<feature type="compositionally biased region" description="Polar residues" evidence="1">
    <location>
        <begin position="49"/>
        <end position="61"/>
    </location>
</feature>
<comment type="caution">
    <text evidence="2">The sequence shown here is derived from an EMBL/GenBank/DDBJ whole genome shotgun (WGS) entry which is preliminary data.</text>
</comment>